<organism evidence="3 4">
    <name type="scientific">Cereibacter sphaeroides</name>
    <name type="common">Rhodobacter sphaeroides</name>
    <dbReference type="NCBI Taxonomy" id="1063"/>
    <lineage>
        <taxon>Bacteria</taxon>
        <taxon>Pseudomonadati</taxon>
        <taxon>Pseudomonadota</taxon>
        <taxon>Alphaproteobacteria</taxon>
        <taxon>Rhodobacterales</taxon>
        <taxon>Paracoccaceae</taxon>
        <taxon>Cereibacter</taxon>
    </lineage>
</organism>
<evidence type="ECO:0000259" key="2">
    <source>
        <dbReference type="Pfam" id="PF08327"/>
    </source>
</evidence>
<dbReference type="Proteomes" id="UP000248975">
    <property type="component" value="Unassembled WGS sequence"/>
</dbReference>
<dbReference type="InterPro" id="IPR023393">
    <property type="entry name" value="START-like_dom_sf"/>
</dbReference>
<comment type="similarity">
    <text evidence="1">Belongs to the AHA1 family.</text>
</comment>
<reference evidence="3 4" key="1">
    <citation type="submission" date="2017-08" db="EMBL/GenBank/DDBJ databases">
        <title>Infants hospitalized years apart are colonized by the same room-sourced microbial strains.</title>
        <authorList>
            <person name="Brooks B."/>
            <person name="Olm M.R."/>
            <person name="Firek B.A."/>
            <person name="Baker R."/>
            <person name="Thomas B.C."/>
            <person name="Morowitz M.J."/>
            <person name="Banfield J.F."/>
        </authorList>
    </citation>
    <scope>NUCLEOTIDE SEQUENCE [LARGE SCALE GENOMIC DNA]</scope>
    <source>
        <strain evidence="3">S2_003_000_R2_11</strain>
    </source>
</reference>
<sequence>MNKVMERGAYGTVVEPMTIQIQRRLPGPVDRVWSYLTDSELRRKWLASGEMEMKVGAPFTLTWRNDELSGDPATRPAGMGAEHSMDSRITVLDPNKRLGFAWGQGEVMIDLEPLGDTVLLTLTHHRISDRDNMLKIGAGWHMHLDTLVANLTGTKTEPFWDGWRKLKAEYEGLIPR</sequence>
<dbReference type="Gene3D" id="3.30.530.20">
    <property type="match status" value="1"/>
</dbReference>
<gene>
    <name evidence="3" type="ORF">DI533_14285</name>
</gene>
<comment type="caution">
    <text evidence="3">The sequence shown here is derived from an EMBL/GenBank/DDBJ whole genome shotgun (WGS) entry which is preliminary data.</text>
</comment>
<evidence type="ECO:0000313" key="4">
    <source>
        <dbReference type="Proteomes" id="UP000248975"/>
    </source>
</evidence>
<evidence type="ECO:0000313" key="3">
    <source>
        <dbReference type="EMBL" id="PZQ96752.1"/>
    </source>
</evidence>
<proteinExistence type="inferred from homology"/>
<dbReference type="InterPro" id="IPR013538">
    <property type="entry name" value="ASHA1/2-like_C"/>
</dbReference>
<accession>A0A2W5S6X3</accession>
<feature type="domain" description="Activator of Hsp90 ATPase homologue 1/2-like C-terminal" evidence="2">
    <location>
        <begin position="28"/>
        <end position="151"/>
    </location>
</feature>
<dbReference type="Pfam" id="PF08327">
    <property type="entry name" value="AHSA1"/>
    <property type="match status" value="1"/>
</dbReference>
<dbReference type="AlphaFoldDB" id="A0A2W5S6X3"/>
<protein>
    <submittedName>
        <fullName evidence="3">ATPase</fullName>
    </submittedName>
</protein>
<dbReference type="EMBL" id="QFQS01000003">
    <property type="protein sequence ID" value="PZQ96752.1"/>
    <property type="molecule type" value="Genomic_DNA"/>
</dbReference>
<name>A0A2W5S6X3_CERSP</name>
<dbReference type="SUPFAM" id="SSF55961">
    <property type="entry name" value="Bet v1-like"/>
    <property type="match status" value="1"/>
</dbReference>
<evidence type="ECO:0000256" key="1">
    <source>
        <dbReference type="ARBA" id="ARBA00006817"/>
    </source>
</evidence>
<dbReference type="CDD" id="cd08899">
    <property type="entry name" value="SRPBCC_CalC_Aha1-like_6"/>
    <property type="match status" value="1"/>
</dbReference>